<comment type="caution">
    <text evidence="5">The sequence shown here is derived from an EMBL/GenBank/DDBJ whole genome shotgun (WGS) entry which is preliminary data.</text>
</comment>
<feature type="non-terminal residue" evidence="5">
    <location>
        <position position="133"/>
    </location>
</feature>
<dbReference type="GO" id="GO:0005783">
    <property type="term" value="C:endoplasmic reticulum"/>
    <property type="evidence" value="ECO:0007669"/>
    <property type="project" value="TreeGrafter"/>
</dbReference>
<feature type="non-terminal residue" evidence="5">
    <location>
        <position position="1"/>
    </location>
</feature>
<dbReference type="InterPro" id="IPR036424">
    <property type="entry name" value="UPP_synth-like_sf"/>
</dbReference>
<evidence type="ECO:0000256" key="4">
    <source>
        <dbReference type="RuleBase" id="RU363018"/>
    </source>
</evidence>
<dbReference type="Pfam" id="PF01255">
    <property type="entry name" value="Prenyltransf"/>
    <property type="match status" value="1"/>
</dbReference>
<dbReference type="STRING" id="1965070.A0A3S3NGV6"/>
<proteinExistence type="inferred from homology"/>
<dbReference type="PANTHER" id="PTHR10291">
    <property type="entry name" value="DEHYDRODOLICHYL DIPHOSPHATE SYNTHASE FAMILY MEMBER"/>
    <property type="match status" value="1"/>
</dbReference>
<comment type="catalytic activity">
    <reaction evidence="3">
        <text>n isopentenyl diphosphate + (2E,6E)-farnesyl diphosphate = a di-trans,poly-cis-polyprenyl diphosphate + n diphosphate</text>
        <dbReference type="Rhea" id="RHEA:53008"/>
        <dbReference type="Rhea" id="RHEA-COMP:19494"/>
        <dbReference type="ChEBI" id="CHEBI:33019"/>
        <dbReference type="ChEBI" id="CHEBI:128769"/>
        <dbReference type="ChEBI" id="CHEBI:136960"/>
        <dbReference type="ChEBI" id="CHEBI:175763"/>
        <dbReference type="EC" id="2.5.1.87"/>
    </reaction>
</comment>
<gene>
    <name evidence="5" type="ORF">B4U79_01899</name>
</gene>
<dbReference type="GO" id="GO:0016094">
    <property type="term" value="P:polyprenol biosynthetic process"/>
    <property type="evidence" value="ECO:0007669"/>
    <property type="project" value="TreeGrafter"/>
</dbReference>
<keyword evidence="2 4" id="KW-0808">Transferase</keyword>
<accession>A0A3S3NGV6</accession>
<sequence>RFAINVLSSGVLPKHVALIIDGNRRWARQRGKKPFEGHYTGLDILPKALTWIRVFDIPEVTVYMFSIENLKRSQQEIDWIMNLIMNLFKKIFREINDFHENGIRIQFFGNFDLMPPKIRSNAAKIELATKNNS</sequence>
<name>A0A3S3NGV6_9ACAR</name>
<dbReference type="InterPro" id="IPR001441">
    <property type="entry name" value="UPP_synth-like"/>
</dbReference>
<organism evidence="5 6">
    <name type="scientific">Dinothrombium tinctorium</name>
    <dbReference type="NCBI Taxonomy" id="1965070"/>
    <lineage>
        <taxon>Eukaryota</taxon>
        <taxon>Metazoa</taxon>
        <taxon>Ecdysozoa</taxon>
        <taxon>Arthropoda</taxon>
        <taxon>Chelicerata</taxon>
        <taxon>Arachnida</taxon>
        <taxon>Acari</taxon>
        <taxon>Acariformes</taxon>
        <taxon>Trombidiformes</taxon>
        <taxon>Prostigmata</taxon>
        <taxon>Anystina</taxon>
        <taxon>Parasitengona</taxon>
        <taxon>Trombidioidea</taxon>
        <taxon>Trombidiidae</taxon>
        <taxon>Dinothrombium</taxon>
    </lineage>
</organism>
<dbReference type="OrthoDB" id="4173905at2759"/>
<dbReference type="PANTHER" id="PTHR10291:SF43">
    <property type="entry name" value="DEHYDRODOLICHYL DIPHOSPHATE SYNTHASE COMPLEX SUBUNIT DHDDS"/>
    <property type="match status" value="1"/>
</dbReference>
<dbReference type="GO" id="GO:1904423">
    <property type="term" value="C:dehydrodolichyl diphosphate synthase complex"/>
    <property type="evidence" value="ECO:0007669"/>
    <property type="project" value="TreeGrafter"/>
</dbReference>
<evidence type="ECO:0000256" key="3">
    <source>
        <dbReference type="ARBA" id="ARBA00047353"/>
    </source>
</evidence>
<evidence type="ECO:0000313" key="6">
    <source>
        <dbReference type="Proteomes" id="UP000285301"/>
    </source>
</evidence>
<dbReference type="Gene3D" id="3.40.1180.10">
    <property type="entry name" value="Decaprenyl diphosphate synthase-like"/>
    <property type="match status" value="1"/>
</dbReference>
<evidence type="ECO:0000256" key="2">
    <source>
        <dbReference type="ARBA" id="ARBA00022679"/>
    </source>
</evidence>
<keyword evidence="6" id="KW-1185">Reference proteome</keyword>
<dbReference type="NCBIfam" id="TIGR00055">
    <property type="entry name" value="uppS"/>
    <property type="match status" value="1"/>
</dbReference>
<dbReference type="Proteomes" id="UP000285301">
    <property type="component" value="Unassembled WGS sequence"/>
</dbReference>
<comment type="similarity">
    <text evidence="1 4">Belongs to the UPP synthase family.</text>
</comment>
<reference evidence="5 6" key="1">
    <citation type="journal article" date="2018" name="Gigascience">
        <title>Genomes of trombidid mites reveal novel predicted allergens and laterally-transferred genes associated with secondary metabolism.</title>
        <authorList>
            <person name="Dong X."/>
            <person name="Chaisiri K."/>
            <person name="Xia D."/>
            <person name="Armstrong S.D."/>
            <person name="Fang Y."/>
            <person name="Donnelly M.J."/>
            <person name="Kadowaki T."/>
            <person name="McGarry J.W."/>
            <person name="Darby A.C."/>
            <person name="Makepeace B.L."/>
        </authorList>
    </citation>
    <scope>NUCLEOTIDE SEQUENCE [LARGE SCALE GENOMIC DNA]</scope>
    <source>
        <strain evidence="5">UoL-WK</strain>
    </source>
</reference>
<evidence type="ECO:0000256" key="1">
    <source>
        <dbReference type="ARBA" id="ARBA00005432"/>
    </source>
</evidence>
<protein>
    <recommendedName>
        <fullName evidence="4">Alkyl transferase</fullName>
        <ecNumber evidence="4">2.5.1.-</ecNumber>
    </recommendedName>
</protein>
<dbReference type="GO" id="GO:0045547">
    <property type="term" value="F:ditrans,polycis-polyprenyl diphosphate synthase [(2E,6E)-farnesyl diphosphate specific] activity"/>
    <property type="evidence" value="ECO:0007669"/>
    <property type="project" value="UniProtKB-EC"/>
</dbReference>
<dbReference type="EC" id="2.5.1.-" evidence="4"/>
<dbReference type="AlphaFoldDB" id="A0A3S3NGV6"/>
<evidence type="ECO:0000313" key="5">
    <source>
        <dbReference type="EMBL" id="RWR99005.1"/>
    </source>
</evidence>
<dbReference type="SUPFAM" id="SSF64005">
    <property type="entry name" value="Undecaprenyl diphosphate synthase"/>
    <property type="match status" value="1"/>
</dbReference>
<dbReference type="EMBL" id="NCKU01017348">
    <property type="protein sequence ID" value="RWR99005.1"/>
    <property type="molecule type" value="Genomic_DNA"/>
</dbReference>